<evidence type="ECO:0000256" key="1">
    <source>
        <dbReference type="SAM" id="MobiDB-lite"/>
    </source>
</evidence>
<dbReference type="InterPro" id="IPR025558">
    <property type="entry name" value="DUF4283"/>
</dbReference>
<sequence>MEEPRPAATVPSQTPAEAALQGQQQTGAPLPAENAARTATGQKRSYARTVQQPSAAHFQHDPLRAAKKTFLDGEMQRIGTDCNYKGEPGIIYSTEEIEFLASRLKFSLVGKFSHGLPNLNFLRNIIIKLGLKGTINVGRLNFKHVLIRLNYEEDFSRL</sequence>
<dbReference type="Pfam" id="PF14111">
    <property type="entry name" value="DUF4283"/>
    <property type="match status" value="1"/>
</dbReference>
<dbReference type="AlphaFoldDB" id="A0AAW2IZB4"/>
<feature type="region of interest" description="Disordered" evidence="1">
    <location>
        <begin position="1"/>
        <end position="43"/>
    </location>
</feature>
<evidence type="ECO:0000313" key="3">
    <source>
        <dbReference type="EMBL" id="KAL0287581.1"/>
    </source>
</evidence>
<comment type="caution">
    <text evidence="3">The sequence shown here is derived from an EMBL/GenBank/DDBJ whole genome shotgun (WGS) entry which is preliminary data.</text>
</comment>
<feature type="compositionally biased region" description="Polar residues" evidence="1">
    <location>
        <begin position="10"/>
        <end position="27"/>
    </location>
</feature>
<accession>A0AAW2IZB4</accession>
<evidence type="ECO:0000259" key="2">
    <source>
        <dbReference type="Pfam" id="PF14111"/>
    </source>
</evidence>
<reference evidence="3" key="1">
    <citation type="submission" date="2020-06" db="EMBL/GenBank/DDBJ databases">
        <authorList>
            <person name="Li T."/>
            <person name="Hu X."/>
            <person name="Zhang T."/>
            <person name="Song X."/>
            <person name="Zhang H."/>
            <person name="Dai N."/>
            <person name="Sheng W."/>
            <person name="Hou X."/>
            <person name="Wei L."/>
        </authorList>
    </citation>
    <scope>NUCLEOTIDE SEQUENCE</scope>
    <source>
        <strain evidence="3">G02</strain>
        <tissue evidence="3">Leaf</tissue>
    </source>
</reference>
<proteinExistence type="predicted"/>
<gene>
    <name evidence="3" type="ORF">Sradi_7121200</name>
</gene>
<reference evidence="3" key="2">
    <citation type="journal article" date="2024" name="Plant">
        <title>Genomic evolution and insights into agronomic trait innovations of Sesamum species.</title>
        <authorList>
            <person name="Miao H."/>
            <person name="Wang L."/>
            <person name="Qu L."/>
            <person name="Liu H."/>
            <person name="Sun Y."/>
            <person name="Le M."/>
            <person name="Wang Q."/>
            <person name="Wei S."/>
            <person name="Zheng Y."/>
            <person name="Lin W."/>
            <person name="Duan Y."/>
            <person name="Cao H."/>
            <person name="Xiong S."/>
            <person name="Wang X."/>
            <person name="Wei L."/>
            <person name="Li C."/>
            <person name="Ma Q."/>
            <person name="Ju M."/>
            <person name="Zhao R."/>
            <person name="Li G."/>
            <person name="Mu C."/>
            <person name="Tian Q."/>
            <person name="Mei H."/>
            <person name="Zhang T."/>
            <person name="Gao T."/>
            <person name="Zhang H."/>
        </authorList>
    </citation>
    <scope>NUCLEOTIDE SEQUENCE</scope>
    <source>
        <strain evidence="3">G02</strain>
    </source>
</reference>
<protein>
    <recommendedName>
        <fullName evidence="2">DUF4283 domain-containing protein</fullName>
    </recommendedName>
</protein>
<feature type="domain" description="DUF4283" evidence="2">
    <location>
        <begin position="101"/>
        <end position="157"/>
    </location>
</feature>
<dbReference type="EMBL" id="JACGWJ010000863">
    <property type="protein sequence ID" value="KAL0287581.1"/>
    <property type="molecule type" value="Genomic_DNA"/>
</dbReference>
<organism evidence="3">
    <name type="scientific">Sesamum radiatum</name>
    <name type="common">Black benniseed</name>
    <dbReference type="NCBI Taxonomy" id="300843"/>
    <lineage>
        <taxon>Eukaryota</taxon>
        <taxon>Viridiplantae</taxon>
        <taxon>Streptophyta</taxon>
        <taxon>Embryophyta</taxon>
        <taxon>Tracheophyta</taxon>
        <taxon>Spermatophyta</taxon>
        <taxon>Magnoliopsida</taxon>
        <taxon>eudicotyledons</taxon>
        <taxon>Gunneridae</taxon>
        <taxon>Pentapetalae</taxon>
        <taxon>asterids</taxon>
        <taxon>lamiids</taxon>
        <taxon>Lamiales</taxon>
        <taxon>Pedaliaceae</taxon>
        <taxon>Sesamum</taxon>
    </lineage>
</organism>
<name>A0AAW2IZB4_SESRA</name>